<dbReference type="Pfam" id="PF13740">
    <property type="entry name" value="ACT_6"/>
    <property type="match status" value="2"/>
</dbReference>
<reference evidence="2 3" key="1">
    <citation type="submission" date="2024-02" db="EMBL/GenBank/DDBJ databases">
        <title>Full genome sequence of Nocardioides kribbensis.</title>
        <authorList>
            <person name="Poletto B.L."/>
            <person name="Silva G."/>
            <person name="Galante D."/>
            <person name="Campos K.R."/>
            <person name="Santos M.B.N."/>
            <person name="Sacchi C.T."/>
        </authorList>
    </citation>
    <scope>NUCLEOTIDE SEQUENCE [LARGE SCALE GENOMIC DNA]</scope>
    <source>
        <strain evidence="2 3">O4R</strain>
    </source>
</reference>
<gene>
    <name evidence="2" type="ORF">V6R90_18025</name>
</gene>
<evidence type="ECO:0000313" key="2">
    <source>
        <dbReference type="EMBL" id="MEQ7849177.1"/>
    </source>
</evidence>
<feature type="domain" description="ACT" evidence="1">
    <location>
        <begin position="12"/>
        <end position="85"/>
    </location>
</feature>
<evidence type="ECO:0000259" key="1">
    <source>
        <dbReference type="PROSITE" id="PS51671"/>
    </source>
</evidence>
<protein>
    <submittedName>
        <fullName evidence="2">ACT domain-containing protein</fullName>
    </submittedName>
</protein>
<dbReference type="InterPro" id="IPR045865">
    <property type="entry name" value="ACT-like_dom_sf"/>
</dbReference>
<dbReference type="EMBL" id="JBEGDP010000030">
    <property type="protein sequence ID" value="MEQ7849177.1"/>
    <property type="molecule type" value="Genomic_DNA"/>
</dbReference>
<comment type="caution">
    <text evidence="2">The sequence shown here is derived from an EMBL/GenBank/DDBJ whole genome shotgun (WGS) entry which is preliminary data.</text>
</comment>
<dbReference type="PANTHER" id="PTHR34875:SF6">
    <property type="entry name" value="UPF0237 PROTEIN MJ1558"/>
    <property type="match status" value="1"/>
</dbReference>
<dbReference type="Gene3D" id="3.30.70.260">
    <property type="match status" value="2"/>
</dbReference>
<feature type="domain" description="ACT" evidence="1">
    <location>
        <begin position="99"/>
        <end position="175"/>
    </location>
</feature>
<name>A0ABV1P378_9ACTN</name>
<sequence length="179" mass="17965">MSTPTPPPTQHAITVLGHDRPGIIAETTGRLAELGLNLEDSTMTLLRGHFAMMLVCAGEPSAAAIEAALAPLTDDGSLTVTVRAVSPGAGAAPAGSSWVLTVHGGDRPGIVSSVVGRVAEVGGNITDLTTRLAGDLYLLVAEIDLPAGADVDALEAAVRTAATALGVGATLRRAEADDL</sequence>
<dbReference type="Proteomes" id="UP001482520">
    <property type="component" value="Unassembled WGS sequence"/>
</dbReference>
<proteinExistence type="predicted"/>
<dbReference type="RefSeq" id="WP_349500636.1">
    <property type="nucleotide sequence ID" value="NZ_JBEFCX010000121.1"/>
</dbReference>
<dbReference type="SUPFAM" id="SSF55021">
    <property type="entry name" value="ACT-like"/>
    <property type="match status" value="2"/>
</dbReference>
<dbReference type="PANTHER" id="PTHR34875">
    <property type="entry name" value="UPF0237 PROTEIN MJ1558"/>
    <property type="match status" value="1"/>
</dbReference>
<dbReference type="PROSITE" id="PS51671">
    <property type="entry name" value="ACT"/>
    <property type="match status" value="2"/>
</dbReference>
<organism evidence="2 3">
    <name type="scientific">Nocardioides kribbensis</name>
    <dbReference type="NCBI Taxonomy" id="305517"/>
    <lineage>
        <taxon>Bacteria</taxon>
        <taxon>Bacillati</taxon>
        <taxon>Actinomycetota</taxon>
        <taxon>Actinomycetes</taxon>
        <taxon>Propionibacteriales</taxon>
        <taxon>Nocardioidaceae</taxon>
        <taxon>Nocardioides</taxon>
    </lineage>
</organism>
<dbReference type="InterPro" id="IPR050990">
    <property type="entry name" value="UPF0237/GcvR_regulator"/>
</dbReference>
<dbReference type="InterPro" id="IPR002912">
    <property type="entry name" value="ACT_dom"/>
</dbReference>
<keyword evidence="3" id="KW-1185">Reference proteome</keyword>
<evidence type="ECO:0000313" key="3">
    <source>
        <dbReference type="Proteomes" id="UP001482520"/>
    </source>
</evidence>
<accession>A0ABV1P378</accession>